<sequence length="68" mass="7542">MLRTALLNSVRRPVALSALSSRVTVRSMSEGDTGSGFSRPGGQVQGDSFTKREKANEDLYVRRKEQEK</sequence>
<name>A0A9P8I6X7_9PEZI</name>
<evidence type="ECO:0000313" key="6">
    <source>
        <dbReference type="EMBL" id="KAH0541739.1"/>
    </source>
</evidence>
<dbReference type="GO" id="GO:0042030">
    <property type="term" value="F:ATPase inhibitor activity"/>
    <property type="evidence" value="ECO:0007669"/>
    <property type="project" value="InterPro"/>
</dbReference>
<dbReference type="GO" id="GO:0005739">
    <property type="term" value="C:mitochondrion"/>
    <property type="evidence" value="ECO:0007669"/>
    <property type="project" value="UniProtKB-SubCell"/>
</dbReference>
<evidence type="ECO:0000256" key="3">
    <source>
        <dbReference type="ARBA" id="ARBA00023128"/>
    </source>
</evidence>
<comment type="similarity">
    <text evidence="2 4">Belongs to the ATPase inhibitor family.</text>
</comment>
<comment type="function">
    <text evidence="4">Inhibits the enzyme activity of ATPase.</text>
</comment>
<keyword evidence="3" id="KW-0496">Mitochondrion</keyword>
<dbReference type="Pfam" id="PF04568">
    <property type="entry name" value="IATP"/>
    <property type="match status" value="1"/>
</dbReference>
<evidence type="ECO:0000256" key="2">
    <source>
        <dbReference type="ARBA" id="ARBA00010901"/>
    </source>
</evidence>
<dbReference type="EMBL" id="JAGHQL010000070">
    <property type="protein sequence ID" value="KAH0541739.1"/>
    <property type="molecule type" value="Genomic_DNA"/>
</dbReference>
<keyword evidence="7" id="KW-1185">Reference proteome</keyword>
<feature type="compositionally biased region" description="Polar residues" evidence="5">
    <location>
        <begin position="21"/>
        <end position="36"/>
    </location>
</feature>
<comment type="subcellular location">
    <subcellularLocation>
        <location evidence="1">Mitochondrion</location>
    </subcellularLocation>
</comment>
<protein>
    <recommendedName>
        <fullName evidence="4">ATPase inhibitor, mitochondrial</fullName>
    </recommendedName>
</protein>
<reference evidence="6" key="1">
    <citation type="submission" date="2021-03" db="EMBL/GenBank/DDBJ databases">
        <title>Comparative genomics and phylogenomic investigation of the class Geoglossomycetes provide insights into ecological specialization and systematics.</title>
        <authorList>
            <person name="Melie T."/>
            <person name="Pirro S."/>
            <person name="Miller A.N."/>
            <person name="Quandt A."/>
        </authorList>
    </citation>
    <scope>NUCLEOTIDE SEQUENCE</scope>
    <source>
        <strain evidence="6">GBOQ0MN5Z8</strain>
    </source>
</reference>
<evidence type="ECO:0000256" key="1">
    <source>
        <dbReference type="ARBA" id="ARBA00004173"/>
    </source>
</evidence>
<accession>A0A9P8I6X7</accession>
<feature type="region of interest" description="Disordered" evidence="5">
    <location>
        <begin position="21"/>
        <end position="68"/>
    </location>
</feature>
<feature type="compositionally biased region" description="Basic and acidic residues" evidence="5">
    <location>
        <begin position="49"/>
        <end position="68"/>
    </location>
</feature>
<dbReference type="InterPro" id="IPR007648">
    <property type="entry name" value="ATPase_inhibitor_mt"/>
</dbReference>
<dbReference type="AlphaFoldDB" id="A0A9P8I6X7"/>
<evidence type="ECO:0000256" key="5">
    <source>
        <dbReference type="SAM" id="MobiDB-lite"/>
    </source>
</evidence>
<dbReference type="OrthoDB" id="5532350at2759"/>
<gene>
    <name evidence="6" type="ORF">FGG08_003831</name>
</gene>
<organism evidence="6 7">
    <name type="scientific">Glutinoglossum americanum</name>
    <dbReference type="NCBI Taxonomy" id="1670608"/>
    <lineage>
        <taxon>Eukaryota</taxon>
        <taxon>Fungi</taxon>
        <taxon>Dikarya</taxon>
        <taxon>Ascomycota</taxon>
        <taxon>Pezizomycotina</taxon>
        <taxon>Geoglossomycetes</taxon>
        <taxon>Geoglossales</taxon>
        <taxon>Geoglossaceae</taxon>
        <taxon>Glutinoglossum</taxon>
    </lineage>
</organism>
<comment type="caution">
    <text evidence="6">The sequence shown here is derived from an EMBL/GenBank/DDBJ whole genome shotgun (WGS) entry which is preliminary data.</text>
</comment>
<dbReference type="Proteomes" id="UP000698800">
    <property type="component" value="Unassembled WGS sequence"/>
</dbReference>
<evidence type="ECO:0000313" key="7">
    <source>
        <dbReference type="Proteomes" id="UP000698800"/>
    </source>
</evidence>
<evidence type="ECO:0000256" key="4">
    <source>
        <dbReference type="RuleBase" id="RU368087"/>
    </source>
</evidence>
<proteinExistence type="inferred from homology"/>
<dbReference type="Gene3D" id="1.20.5.500">
    <property type="entry name" value="Single helix bin"/>
    <property type="match status" value="1"/>
</dbReference>